<evidence type="ECO:0000313" key="3">
    <source>
        <dbReference type="Proteomes" id="UP000265515"/>
    </source>
</evidence>
<feature type="compositionally biased region" description="Pro residues" evidence="1">
    <location>
        <begin position="831"/>
        <end position="848"/>
    </location>
</feature>
<accession>A0A388KWU8</accession>
<feature type="compositionally biased region" description="Polar residues" evidence="1">
    <location>
        <begin position="861"/>
        <end position="872"/>
    </location>
</feature>
<feature type="compositionally biased region" description="Polar residues" evidence="1">
    <location>
        <begin position="949"/>
        <end position="962"/>
    </location>
</feature>
<dbReference type="Proteomes" id="UP000265515">
    <property type="component" value="Unassembled WGS sequence"/>
</dbReference>
<feature type="compositionally biased region" description="Polar residues" evidence="1">
    <location>
        <begin position="913"/>
        <end position="927"/>
    </location>
</feature>
<dbReference type="EMBL" id="BFEA01000202">
    <property type="protein sequence ID" value="GBG74433.1"/>
    <property type="molecule type" value="Genomic_DNA"/>
</dbReference>
<keyword evidence="3" id="KW-1185">Reference proteome</keyword>
<feature type="region of interest" description="Disordered" evidence="1">
    <location>
        <begin position="912"/>
        <end position="979"/>
    </location>
</feature>
<evidence type="ECO:0000256" key="1">
    <source>
        <dbReference type="SAM" id="MobiDB-lite"/>
    </source>
</evidence>
<dbReference type="SUPFAM" id="SSF49899">
    <property type="entry name" value="Concanavalin A-like lectins/glucanases"/>
    <property type="match status" value="2"/>
</dbReference>
<evidence type="ECO:0008006" key="4">
    <source>
        <dbReference type="Google" id="ProtNLM"/>
    </source>
</evidence>
<proteinExistence type="predicted"/>
<feature type="region of interest" description="Disordered" evidence="1">
    <location>
        <begin position="831"/>
        <end position="884"/>
    </location>
</feature>
<dbReference type="Pfam" id="PF13385">
    <property type="entry name" value="Laminin_G_3"/>
    <property type="match status" value="2"/>
</dbReference>
<dbReference type="InterPro" id="IPR013320">
    <property type="entry name" value="ConA-like_dom_sf"/>
</dbReference>
<evidence type="ECO:0000313" key="2">
    <source>
        <dbReference type="EMBL" id="GBG74433.1"/>
    </source>
</evidence>
<dbReference type="OrthoDB" id="89765at2759"/>
<name>A0A388KWU8_CHABU</name>
<protein>
    <recommendedName>
        <fullName evidence="4">LamG-like jellyroll fold domain-containing protein</fullName>
    </recommendedName>
</protein>
<gene>
    <name evidence="2" type="ORF">CBR_g18845</name>
</gene>
<comment type="caution">
    <text evidence="2">The sequence shown here is derived from an EMBL/GenBank/DDBJ whole genome shotgun (WGS) entry which is preliminary data.</text>
</comment>
<dbReference type="Gramene" id="GBG74433">
    <property type="protein sequence ID" value="GBG74433"/>
    <property type="gene ID" value="CBR_g18845"/>
</dbReference>
<feature type="region of interest" description="Disordered" evidence="1">
    <location>
        <begin position="404"/>
        <end position="427"/>
    </location>
</feature>
<organism evidence="2 3">
    <name type="scientific">Chara braunii</name>
    <name type="common">Braun's stonewort</name>
    <dbReference type="NCBI Taxonomy" id="69332"/>
    <lineage>
        <taxon>Eukaryota</taxon>
        <taxon>Viridiplantae</taxon>
        <taxon>Streptophyta</taxon>
        <taxon>Charophyceae</taxon>
        <taxon>Charales</taxon>
        <taxon>Characeae</taxon>
        <taxon>Chara</taxon>
    </lineage>
</organism>
<sequence>MVRRLAATSQLYVDAARRSPTTRYNDIKQPRIFNNGERGRSLSDLRVGMIGRFVWPDVSMSTIFAKQNFSIVTLDGDRNFYLVASHKDVADGAVNISTIPIKIVPRLASMDTDVTVSMWVYISYTQNGRYRSLLSNELWIGAWRLVTFSHRRGGRLGIFIDKNKQNPDSTSYHFYKALFMDMLETGVIFRGLNAKIGDIWIWSRELSVCDVKLLRDTEYYALEFTKSEPLQQQKTEMSMAYIPYYTNLFQKPFTIQMWVYPKNAGGHQTLLAQRRDSSQTKERTRGVRSGDSISTAISIGIVNGSLYTSVYAACRNPTGGNLSQIGECSYDRDLEYRSTTAIVPTKKWSHVAVSYNGKLWSFFVDGILRDSFHLPTRFDIAGSSDDGFLFPLFSSHVITLGAESTSKAGEEDPYGRDELSTQHGRDSPQGFLEWKSASSYEHLGYERRFSGMIYDVAFLNKVIDKADELTEWIQQCLTSRTRRPELKRLVGYWPLQEGSGLVAPNMIRQAPPMYLYSHDMWAARDPITGDSEDQLDPLRTEVTGAFDIETGVRGCIVISTFSRCGERRLGSRGFKEMGYSIDFYNTHASGPSLTYNVTDMFDGTSLVCYRSYLCAGKYRWELLNVRSGGAPLLNGTFTVHAGSISLPRTTVDLRGVRCMGASSTAIIMARDKFGCPRPQGTDVFRGHLSGPSDLFNISAKYTGAAGKYIMNFIVEAAGSYQLSILHHPWKPKYPFISEEGGGYLDAQGIHLPNEAALARPNGTQTGSPYNIDVCFGYSLHFDGYSSAEFFETQGSPSLGLTGTPFTLEAWFMHNTDHESVTPLFLRSPSANPPYPPFSPGAPPSPPYPQTQQMTHPKRTGVYSSIQEPSPSLRTVLPGSPTQKKRVIRRVSANRRIRGTAGPKEGAKLLMPKATNSHTTEGSSTLKSSRNKEVVTESVDSLTAKERMELSSQNREQKTQVIQNKHDGEHQTASGTSRGPVRGALELDWVRPIVQPKYSLKNKSSGESESLFWRFSGPSTREGPRRLQELKRFLEDHEARMTTKAMGEKANDFSLASRQSDTVSAEPHYFSFLKREDMPPVTRYKGSQAAGNSRLQLSSSVNADRDRYILLKGDFKGRSNKGYYMKMNLLSGEERCRITVGIRMGIDAEERPRYREIMHENVALVDTSGIAMWRHVAVTYDGETFRLYLDGELERTRSFETKEFPIAHSIHLPLSIGYGFAGLVDDIRLWRRARTQTEIQQGMYCPRGNPAEDGLVALIGFNDGINKRVKGDRRITLQKEDGSVLFGVIDPGLPDNATWSEWSTRSPPTLVGSWASPLKSSVRKLHLDEDPRLLHTTVLTRKASIESIKLDHAFFSTMTGRRLRKPLPLTERDEDIIAGAPIRLLVQPRDQCGYYMPVTPDLISTRVTVTAVMTELRWFGTEHDNLEYPITVRRSHLDPGVSVLEARDHSSASGCSFENRHNKQAAESYQYSHSAYFVCLSLKTSGTYAFFIDIGYEKVLNTNFGPVVRVIPGGKRVTTSEVGRVDRDEVQEVANDVHDEKSGMSSRKSRNVDELKRQNWSGWSTEKAKTWEDKSESIVVSRRTMASASWMLRSIQMLLKLGVEAMFVQAVKDIAEVSEMLLMTVD</sequence>
<dbReference type="Gene3D" id="2.60.120.200">
    <property type="match status" value="2"/>
</dbReference>
<feature type="compositionally biased region" description="Basic and acidic residues" evidence="1">
    <location>
        <begin position="408"/>
        <end position="426"/>
    </location>
</feature>
<reference evidence="2 3" key="1">
    <citation type="journal article" date="2018" name="Cell">
        <title>The Chara Genome: Secondary Complexity and Implications for Plant Terrestrialization.</title>
        <authorList>
            <person name="Nishiyama T."/>
            <person name="Sakayama H."/>
            <person name="Vries J.D."/>
            <person name="Buschmann H."/>
            <person name="Saint-Marcoux D."/>
            <person name="Ullrich K.K."/>
            <person name="Haas F.B."/>
            <person name="Vanderstraeten L."/>
            <person name="Becker D."/>
            <person name="Lang D."/>
            <person name="Vosolsobe S."/>
            <person name="Rombauts S."/>
            <person name="Wilhelmsson P.K.I."/>
            <person name="Janitza P."/>
            <person name="Kern R."/>
            <person name="Heyl A."/>
            <person name="Rumpler F."/>
            <person name="Villalobos L.I.A.C."/>
            <person name="Clay J.M."/>
            <person name="Skokan R."/>
            <person name="Toyoda A."/>
            <person name="Suzuki Y."/>
            <person name="Kagoshima H."/>
            <person name="Schijlen E."/>
            <person name="Tajeshwar N."/>
            <person name="Catarino B."/>
            <person name="Hetherington A.J."/>
            <person name="Saltykova A."/>
            <person name="Bonnot C."/>
            <person name="Breuninger H."/>
            <person name="Symeonidi A."/>
            <person name="Radhakrishnan G.V."/>
            <person name="Van Nieuwerburgh F."/>
            <person name="Deforce D."/>
            <person name="Chang C."/>
            <person name="Karol K.G."/>
            <person name="Hedrich R."/>
            <person name="Ulvskov P."/>
            <person name="Glockner G."/>
            <person name="Delwiche C.F."/>
            <person name="Petrasek J."/>
            <person name="Van de Peer Y."/>
            <person name="Friml J."/>
            <person name="Beilby M."/>
            <person name="Dolan L."/>
            <person name="Kohara Y."/>
            <person name="Sugano S."/>
            <person name="Fujiyama A."/>
            <person name="Delaux P.-M."/>
            <person name="Quint M."/>
            <person name="TheiBen G."/>
            <person name="Hagemann M."/>
            <person name="Harholt J."/>
            <person name="Dunand C."/>
            <person name="Zachgo S."/>
            <person name="Langdale J."/>
            <person name="Maumus F."/>
            <person name="Straeten D.V.D."/>
            <person name="Gould S.B."/>
            <person name="Rensing S.A."/>
        </authorList>
    </citation>
    <scope>NUCLEOTIDE SEQUENCE [LARGE SCALE GENOMIC DNA]</scope>
    <source>
        <strain evidence="2 3">S276</strain>
    </source>
</reference>